<evidence type="ECO:0000313" key="1">
    <source>
        <dbReference type="EMBL" id="AXF85938.1"/>
    </source>
</evidence>
<gene>
    <name evidence="1" type="ORF">DTO96_101678</name>
</gene>
<name>A0A345DC50_9BURK</name>
<dbReference type="OrthoDB" id="8028712at2"/>
<organism evidence="1 2">
    <name type="scientific">Ephemeroptericola cinctiostellae</name>
    <dbReference type="NCBI Taxonomy" id="2268024"/>
    <lineage>
        <taxon>Bacteria</taxon>
        <taxon>Pseudomonadati</taxon>
        <taxon>Pseudomonadota</taxon>
        <taxon>Betaproteobacteria</taxon>
        <taxon>Burkholderiales</taxon>
        <taxon>Burkholderiaceae</taxon>
        <taxon>Ephemeroptericola</taxon>
    </lineage>
</organism>
<accession>A0A345DC50</accession>
<sequence>MLLPSQVSLIEQQFVTEHARVFVTNVDGQKVVVKRQEIARPAWRYVILRACSYLLGEPLLMPAHVPGGAAAQTIEVSRIKRLTTAGVPVPQLLHASSEWFAIEYLGTSNLRDKMLHGEHPASYYWEQALNAILDVHKKGQNLSQSFFRNLMYDKGQVFFIDFEDDPEQSMGLVNAQSRDWLFFLFSSTWLVELSNDAKADLLWRYIKQERPEVQASVVHLARTTGWLRFLPKKRKPWGRDVMAAQAYAQLIVGLKDKYYKAN</sequence>
<reference evidence="2" key="1">
    <citation type="submission" date="2018-07" db="EMBL/GenBank/DDBJ databases">
        <authorList>
            <person name="Kim H."/>
        </authorList>
    </citation>
    <scope>NUCLEOTIDE SEQUENCE [LARGE SCALE GENOMIC DNA]</scope>
    <source>
        <strain evidence="2">F02</strain>
    </source>
</reference>
<evidence type="ECO:0008006" key="3">
    <source>
        <dbReference type="Google" id="ProtNLM"/>
    </source>
</evidence>
<dbReference type="AlphaFoldDB" id="A0A345DC50"/>
<dbReference type="KEGG" id="hyf:DTO96_101678"/>
<proteinExistence type="predicted"/>
<keyword evidence="2" id="KW-1185">Reference proteome</keyword>
<dbReference type="RefSeq" id="WP_114563073.1">
    <property type="nucleotide sequence ID" value="NZ_CP031124.1"/>
</dbReference>
<dbReference type="Proteomes" id="UP000252182">
    <property type="component" value="Chromosome"/>
</dbReference>
<evidence type="ECO:0000313" key="2">
    <source>
        <dbReference type="Proteomes" id="UP000252182"/>
    </source>
</evidence>
<dbReference type="SUPFAM" id="SSF56112">
    <property type="entry name" value="Protein kinase-like (PK-like)"/>
    <property type="match status" value="1"/>
</dbReference>
<dbReference type="EMBL" id="CP031124">
    <property type="protein sequence ID" value="AXF85938.1"/>
    <property type="molecule type" value="Genomic_DNA"/>
</dbReference>
<dbReference type="InterPro" id="IPR011009">
    <property type="entry name" value="Kinase-like_dom_sf"/>
</dbReference>
<protein>
    <recommendedName>
        <fullName evidence="3">Serine/threonine protein kinase</fullName>
    </recommendedName>
</protein>